<keyword evidence="1" id="KW-0472">Membrane</keyword>
<evidence type="ECO:0000256" key="1">
    <source>
        <dbReference type="SAM" id="Phobius"/>
    </source>
</evidence>
<dbReference type="PANTHER" id="PTHR36974">
    <property type="entry name" value="MEMBRANE PROTEIN-RELATED"/>
    <property type="match status" value="1"/>
</dbReference>
<feature type="transmembrane region" description="Helical" evidence="1">
    <location>
        <begin position="65"/>
        <end position="82"/>
    </location>
</feature>
<sequence length="121" mass="12710">MTIPKDVLGLAGVFASSGVVHVTKPSVYQPLMPAWVPRHREVILASGVAELACAAGLLHPRTRVVAGWASAALLVVIFPGNLKMANDARRSNSQAVRAAAFARLPLQLPLIRTALKAARGA</sequence>
<protein>
    <submittedName>
        <fullName evidence="2">Membrane protein-like protein</fullName>
    </submittedName>
</protein>
<proteinExistence type="predicted"/>
<dbReference type="PANTHER" id="PTHR36974:SF1">
    <property type="entry name" value="DOXX FAMILY MEMBRANE PROTEIN"/>
    <property type="match status" value="1"/>
</dbReference>
<dbReference type="AlphaFoldDB" id="A0A2P2CCI5"/>
<reference evidence="2" key="1">
    <citation type="submission" date="2015-08" db="EMBL/GenBank/DDBJ databases">
        <authorList>
            <person name="Babu N.S."/>
            <person name="Beckwith C.J."/>
            <person name="Beseler K.G."/>
            <person name="Brison A."/>
            <person name="Carone J.V."/>
            <person name="Caskin T.P."/>
            <person name="Diamond M."/>
            <person name="Durham M.E."/>
            <person name="Foxe J.M."/>
            <person name="Go M."/>
            <person name="Henderson B.A."/>
            <person name="Jones I.B."/>
            <person name="McGettigan J.A."/>
            <person name="Micheletti S.J."/>
            <person name="Nasrallah M.E."/>
            <person name="Ortiz D."/>
            <person name="Piller C.R."/>
            <person name="Privatt S.R."/>
            <person name="Schneider S.L."/>
            <person name="Sharp S."/>
            <person name="Smith T.C."/>
            <person name="Stanton J.D."/>
            <person name="Ullery H.E."/>
            <person name="Wilson R.J."/>
            <person name="Serrano M.G."/>
            <person name="Buck G."/>
            <person name="Lee V."/>
            <person name="Wang Y."/>
            <person name="Carvalho R."/>
            <person name="Voegtly L."/>
            <person name="Shi R."/>
            <person name="Duckworth R."/>
            <person name="Johnson A."/>
            <person name="Loviza R."/>
            <person name="Walstead R."/>
            <person name="Shah Z."/>
            <person name="Kiflezghi M."/>
            <person name="Wade K."/>
            <person name="Ball S.L."/>
            <person name="Bradley K.W."/>
            <person name="Asai D.J."/>
            <person name="Bowman C.A."/>
            <person name="Russell D.A."/>
            <person name="Pope W.H."/>
            <person name="Jacobs-Sera D."/>
            <person name="Hendrix R.W."/>
            <person name="Hatfull G.F."/>
        </authorList>
    </citation>
    <scope>NUCLEOTIDE SEQUENCE</scope>
</reference>
<name>A0A2P2CCI5_9ZZZZ</name>
<gene>
    <name evidence="2" type="ORF">NOCA2670006</name>
</gene>
<keyword evidence="1" id="KW-0812">Transmembrane</keyword>
<dbReference type="EMBL" id="CZKA01000064">
    <property type="protein sequence ID" value="CUR59704.1"/>
    <property type="molecule type" value="Genomic_DNA"/>
</dbReference>
<evidence type="ECO:0000313" key="2">
    <source>
        <dbReference type="EMBL" id="CUR59704.1"/>
    </source>
</evidence>
<accession>A0A2P2CCI5</accession>
<keyword evidence="1" id="KW-1133">Transmembrane helix</keyword>
<organism evidence="2">
    <name type="scientific">metagenome</name>
    <dbReference type="NCBI Taxonomy" id="256318"/>
    <lineage>
        <taxon>unclassified sequences</taxon>
        <taxon>metagenomes</taxon>
    </lineage>
</organism>